<dbReference type="Proteomes" id="UP000677228">
    <property type="component" value="Unassembled WGS sequence"/>
</dbReference>
<dbReference type="Proteomes" id="UP000682733">
    <property type="component" value="Unassembled WGS sequence"/>
</dbReference>
<dbReference type="EMBL" id="CAJNOQ010025285">
    <property type="protein sequence ID" value="CAF1535763.1"/>
    <property type="molecule type" value="Genomic_DNA"/>
</dbReference>
<sequence>MIEIILLQASDEQYDNYKDKSLRKKVKDSYKGQIEFILAQKELTECPKNLSFMFQTLCKESYYHDDDQLNNNASKNIQKIQEIIKLEAKDGEILIHNFHFNLDYRYYKLNSDSILKSSFSIEYIEKHIKKLKEIIRILSNLNQESFLCKIKQKCLKQYCDLKDMLFR</sequence>
<gene>
    <name evidence="2" type="ORF">GPM918_LOCUS38325</name>
    <name evidence="1" type="ORF">OVA965_LOCUS33101</name>
    <name evidence="4" type="ORF">SRO942_LOCUS39141</name>
    <name evidence="3" type="ORF">TMI583_LOCUS33982</name>
</gene>
<dbReference type="Proteomes" id="UP000663829">
    <property type="component" value="Unassembled WGS sequence"/>
</dbReference>
<dbReference type="EMBL" id="CAJOBC010090889">
    <property type="protein sequence ID" value="CAF4395537.1"/>
    <property type="molecule type" value="Genomic_DNA"/>
</dbReference>
<proteinExistence type="predicted"/>
<evidence type="ECO:0000313" key="1">
    <source>
        <dbReference type="EMBL" id="CAF1402741.1"/>
    </source>
</evidence>
<dbReference type="EMBL" id="CAJOBA010048159">
    <property type="protein sequence ID" value="CAF4209548.1"/>
    <property type="molecule type" value="Genomic_DNA"/>
</dbReference>
<comment type="caution">
    <text evidence="2">The sequence shown here is derived from an EMBL/GenBank/DDBJ whole genome shotgun (WGS) entry which is preliminary data.</text>
</comment>
<accession>A0A815VWZ0</accession>
<dbReference type="Proteomes" id="UP000681722">
    <property type="component" value="Unassembled WGS sequence"/>
</dbReference>
<name>A0A815VWZ0_9BILA</name>
<keyword evidence="5" id="KW-1185">Reference proteome</keyword>
<reference evidence="2" key="1">
    <citation type="submission" date="2021-02" db="EMBL/GenBank/DDBJ databases">
        <authorList>
            <person name="Nowell W R."/>
        </authorList>
    </citation>
    <scope>NUCLEOTIDE SEQUENCE</scope>
</reference>
<evidence type="ECO:0000313" key="5">
    <source>
        <dbReference type="Proteomes" id="UP000663829"/>
    </source>
</evidence>
<organism evidence="2 5">
    <name type="scientific">Didymodactylos carnosus</name>
    <dbReference type="NCBI Taxonomy" id="1234261"/>
    <lineage>
        <taxon>Eukaryota</taxon>
        <taxon>Metazoa</taxon>
        <taxon>Spiralia</taxon>
        <taxon>Gnathifera</taxon>
        <taxon>Rotifera</taxon>
        <taxon>Eurotatoria</taxon>
        <taxon>Bdelloidea</taxon>
        <taxon>Philodinida</taxon>
        <taxon>Philodinidae</taxon>
        <taxon>Didymodactylos</taxon>
    </lineage>
</organism>
<evidence type="ECO:0000313" key="2">
    <source>
        <dbReference type="EMBL" id="CAF1535763.1"/>
    </source>
</evidence>
<dbReference type="EMBL" id="CAJNOK010026426">
    <property type="protein sequence ID" value="CAF1402741.1"/>
    <property type="molecule type" value="Genomic_DNA"/>
</dbReference>
<evidence type="ECO:0000313" key="4">
    <source>
        <dbReference type="EMBL" id="CAF4395537.1"/>
    </source>
</evidence>
<evidence type="ECO:0000313" key="3">
    <source>
        <dbReference type="EMBL" id="CAF4209548.1"/>
    </source>
</evidence>
<dbReference type="AlphaFoldDB" id="A0A815VWZ0"/>
<protein>
    <submittedName>
        <fullName evidence="2">Uncharacterized protein</fullName>
    </submittedName>
</protein>